<sequence length="814" mass="91023">MYPHLIYTNPPQVDKFSQPNRVPGEKPKDTDQPNYAPMQQDFSASLAKFNLDRARRAEGRTLPVPAHIDYIRIRFFSVFDNAKFESRYRSNFGLVPVLSDEFNQRILFAIANDDRFQNFLNEILNFINADQHEKDQRQYNSDLLFIKGFELLTSPDILPSIDIPSDVILNLVDSHLDITSIRESINGALASYLESNEIRYEFVDGNSTIQLWDVTSAELTEVVNNFDVITSVRPNAFGVISPDRYGIASRSFGFQPVLPDNEIPIIGIIDTGISDQTPLAELIMNPRENDPYDLTRTNARIDNWDNTWGHGTGVAGIAAFGHKLHSRVSGQVQADARLLSIKALSPRNPRVSDNAISEAIRRANKELDVRIFVLTISENIKDDNEPISALAYELDLLAYELNILICIASGNMRRNMIDALGQMLPYPKHFSDAENNIHSPAESMNNLTVGAIADNLEANLFVAGIANDKTAPAIYSSKFHINLDSATLTQNQANKQLVKPDILYYGGDHEITGDKSRTGISVLTPKIGQYFVRETGTSYAAPFVANLAARILGEYPRLSMQTVKAIIVNSATVPKLDETFTPVSKSVLNNVLGKGIPSEPICLKSTDHEATIILEDGILPGQIQTYSLKLPDYLLISKKATGLLEFQLTLCFKFKPIQHSQSTYCPIHIGFGVFRNAELSQIASGKLDDQYDKETNERTSKGHRLRTGWSQDPYYRGKLLCNTQKTSFIVGKKELIDEQNTFVIVLSSQFSKLLTETQKAEYAQENEFTIAIRVHERPAKGEYIDSLYEGIRLVNNLSTLIELDADLEAEATAE</sequence>
<name>A0A7G5GWH3_9BACT</name>
<dbReference type="PANTHER" id="PTHR43806">
    <property type="entry name" value="PEPTIDASE S8"/>
    <property type="match status" value="1"/>
</dbReference>
<dbReference type="RefSeq" id="WP_182460501.1">
    <property type="nucleotide sequence ID" value="NZ_CP059732.1"/>
</dbReference>
<evidence type="ECO:0000256" key="2">
    <source>
        <dbReference type="ARBA" id="ARBA00022670"/>
    </source>
</evidence>
<dbReference type="Proteomes" id="UP000515369">
    <property type="component" value="Chromosome"/>
</dbReference>
<keyword evidence="2 5" id="KW-0645">Protease</keyword>
<dbReference type="AlphaFoldDB" id="A0A7G5GWH3"/>
<dbReference type="InterPro" id="IPR000209">
    <property type="entry name" value="Peptidase_S8/S53_dom"/>
</dbReference>
<evidence type="ECO:0000256" key="3">
    <source>
        <dbReference type="ARBA" id="ARBA00022801"/>
    </source>
</evidence>
<evidence type="ECO:0000256" key="6">
    <source>
        <dbReference type="SAM" id="MobiDB-lite"/>
    </source>
</evidence>
<gene>
    <name evidence="8" type="ORF">H3H32_36005</name>
</gene>
<dbReference type="Gene3D" id="3.40.50.200">
    <property type="entry name" value="Peptidase S8/S53 domain"/>
    <property type="match status" value="1"/>
</dbReference>
<feature type="active site" description="Charge relay system" evidence="5">
    <location>
        <position position="310"/>
    </location>
</feature>
<dbReference type="CDD" id="cd04847">
    <property type="entry name" value="Peptidases_S8_Subtilisin_like_2"/>
    <property type="match status" value="1"/>
</dbReference>
<evidence type="ECO:0000256" key="1">
    <source>
        <dbReference type="ARBA" id="ARBA00011073"/>
    </source>
</evidence>
<dbReference type="PROSITE" id="PS51892">
    <property type="entry name" value="SUBTILASE"/>
    <property type="match status" value="1"/>
</dbReference>
<dbReference type="KEGG" id="sfol:H3H32_36005"/>
<dbReference type="InterPro" id="IPR036852">
    <property type="entry name" value="Peptidase_S8/S53_dom_sf"/>
</dbReference>
<feature type="active site" description="Charge relay system" evidence="5">
    <location>
        <position position="538"/>
    </location>
</feature>
<reference evidence="8 9" key="1">
    <citation type="submission" date="2020-07" db="EMBL/GenBank/DDBJ databases">
        <title>Spirosoma foliorum sp. nov., isolated from the leaves on the Nejang mountain Korea, Republic of.</title>
        <authorList>
            <person name="Ho H."/>
            <person name="Lee Y.-J."/>
            <person name="Nurcahyanto D.-A."/>
            <person name="Kim S.-G."/>
        </authorList>
    </citation>
    <scope>NUCLEOTIDE SEQUENCE [LARGE SCALE GENOMIC DNA]</scope>
    <source>
        <strain evidence="8 9">PL0136</strain>
    </source>
</reference>
<feature type="region of interest" description="Disordered" evidence="6">
    <location>
        <begin position="13"/>
        <end position="37"/>
    </location>
</feature>
<organism evidence="8 9">
    <name type="scientific">Spirosoma foliorum</name>
    <dbReference type="NCBI Taxonomy" id="2710596"/>
    <lineage>
        <taxon>Bacteria</taxon>
        <taxon>Pseudomonadati</taxon>
        <taxon>Bacteroidota</taxon>
        <taxon>Cytophagia</taxon>
        <taxon>Cytophagales</taxon>
        <taxon>Cytophagaceae</taxon>
        <taxon>Spirosoma</taxon>
    </lineage>
</organism>
<dbReference type="SUPFAM" id="SSF52743">
    <property type="entry name" value="Subtilisin-like"/>
    <property type="match status" value="1"/>
</dbReference>
<keyword evidence="9" id="KW-1185">Reference proteome</keyword>
<proteinExistence type="inferred from homology"/>
<dbReference type="Pfam" id="PF00082">
    <property type="entry name" value="Peptidase_S8"/>
    <property type="match status" value="1"/>
</dbReference>
<feature type="domain" description="Peptidase S8/S53" evidence="7">
    <location>
        <begin position="265"/>
        <end position="578"/>
    </location>
</feature>
<protein>
    <submittedName>
        <fullName evidence="8">S8 family peptidase</fullName>
    </submittedName>
</protein>
<dbReference type="EMBL" id="CP059732">
    <property type="protein sequence ID" value="QMW03215.1"/>
    <property type="molecule type" value="Genomic_DNA"/>
</dbReference>
<feature type="active site" description="Charge relay system" evidence="5">
    <location>
        <position position="270"/>
    </location>
</feature>
<accession>A0A7G5GWH3</accession>
<evidence type="ECO:0000256" key="4">
    <source>
        <dbReference type="ARBA" id="ARBA00022825"/>
    </source>
</evidence>
<evidence type="ECO:0000313" key="8">
    <source>
        <dbReference type="EMBL" id="QMW03215.1"/>
    </source>
</evidence>
<dbReference type="PRINTS" id="PR00723">
    <property type="entry name" value="SUBTILISIN"/>
</dbReference>
<evidence type="ECO:0000256" key="5">
    <source>
        <dbReference type="PROSITE-ProRule" id="PRU01240"/>
    </source>
</evidence>
<dbReference type="GO" id="GO:0006508">
    <property type="term" value="P:proteolysis"/>
    <property type="evidence" value="ECO:0007669"/>
    <property type="project" value="UniProtKB-KW"/>
</dbReference>
<evidence type="ECO:0000259" key="7">
    <source>
        <dbReference type="Pfam" id="PF00082"/>
    </source>
</evidence>
<dbReference type="InterPro" id="IPR015500">
    <property type="entry name" value="Peptidase_S8_subtilisin-rel"/>
</dbReference>
<dbReference type="GO" id="GO:0004252">
    <property type="term" value="F:serine-type endopeptidase activity"/>
    <property type="evidence" value="ECO:0007669"/>
    <property type="project" value="UniProtKB-UniRule"/>
</dbReference>
<dbReference type="InterPro" id="IPR034074">
    <property type="entry name" value="Y4bN_pept_dom"/>
</dbReference>
<keyword evidence="4 5" id="KW-0720">Serine protease</keyword>
<dbReference type="PANTHER" id="PTHR43806:SF11">
    <property type="entry name" value="CEREVISIN-RELATED"/>
    <property type="match status" value="1"/>
</dbReference>
<comment type="similarity">
    <text evidence="1 5">Belongs to the peptidase S8 family.</text>
</comment>
<keyword evidence="3 5" id="KW-0378">Hydrolase</keyword>
<dbReference type="InterPro" id="IPR050131">
    <property type="entry name" value="Peptidase_S8_subtilisin-like"/>
</dbReference>
<evidence type="ECO:0000313" key="9">
    <source>
        <dbReference type="Proteomes" id="UP000515369"/>
    </source>
</evidence>